<evidence type="ECO:0000259" key="3">
    <source>
        <dbReference type="Pfam" id="PF00149"/>
    </source>
</evidence>
<organism evidence="4 5">
    <name type="scientific">Paracoccus tegillarcae</name>
    <dbReference type="NCBI Taxonomy" id="1529068"/>
    <lineage>
        <taxon>Bacteria</taxon>
        <taxon>Pseudomonadati</taxon>
        <taxon>Pseudomonadota</taxon>
        <taxon>Alphaproteobacteria</taxon>
        <taxon>Rhodobacterales</taxon>
        <taxon>Paracoccaceae</taxon>
        <taxon>Paracoccus</taxon>
    </lineage>
</organism>
<evidence type="ECO:0000313" key="4">
    <source>
        <dbReference type="EMBL" id="AUH33724.1"/>
    </source>
</evidence>
<gene>
    <name evidence="4" type="ORF">CUV01_10280</name>
</gene>
<dbReference type="RefSeq" id="WP_101460391.1">
    <property type="nucleotide sequence ID" value="NZ_CP025408.1"/>
</dbReference>
<dbReference type="Pfam" id="PF00149">
    <property type="entry name" value="Metallophos"/>
    <property type="match status" value="1"/>
</dbReference>
<dbReference type="CDD" id="cd07385">
    <property type="entry name" value="MPP_YkuE_C"/>
    <property type="match status" value="1"/>
</dbReference>
<keyword evidence="1" id="KW-0479">Metal-binding</keyword>
<dbReference type="EMBL" id="CP025408">
    <property type="protein sequence ID" value="AUH33724.1"/>
    <property type="molecule type" value="Genomic_DNA"/>
</dbReference>
<evidence type="ECO:0000313" key="5">
    <source>
        <dbReference type="Proteomes" id="UP000233742"/>
    </source>
</evidence>
<dbReference type="Proteomes" id="UP000233742">
    <property type="component" value="Chromosome"/>
</dbReference>
<keyword evidence="2" id="KW-0378">Hydrolase</keyword>
<dbReference type="GO" id="GO:0016020">
    <property type="term" value="C:membrane"/>
    <property type="evidence" value="ECO:0007669"/>
    <property type="project" value="GOC"/>
</dbReference>
<dbReference type="SUPFAM" id="SSF56300">
    <property type="entry name" value="Metallo-dependent phosphatases"/>
    <property type="match status" value="1"/>
</dbReference>
<name>A0A2K9EWQ9_9RHOB</name>
<dbReference type="PANTHER" id="PTHR31302">
    <property type="entry name" value="TRANSMEMBRANE PROTEIN WITH METALLOPHOSPHOESTERASE DOMAIN-RELATED"/>
    <property type="match status" value="1"/>
</dbReference>
<dbReference type="InterPro" id="IPR029052">
    <property type="entry name" value="Metallo-depent_PP-like"/>
</dbReference>
<evidence type="ECO:0000256" key="2">
    <source>
        <dbReference type="ARBA" id="ARBA00022801"/>
    </source>
</evidence>
<sequence>MPTRRTVLRGLLGLFLAGLFVSAWAFFIEPALRLRVKRHRITRDDWTAAPLRIAVIADLHVGEPFVTLRRVEKIVARTNALKPDLIVLLGDYAAGHRFITKPLAIADVAPRLARLTAPQGVFAILGNHDWWDDRAAQKRGGGPNLYATALEENGIPVLSNRAIRLDQIWLAGLEDQLAILGGARGLIGLDDLAGTMAQIGADGAPAILLAHEPDIFPQVPDRIALTLSGHTHGGQVRLFGWSPVVPSRYGNRYAYGHVKEQGRDLVVSGGIGCSIAPVRLGVTPEITLIEITGTA</sequence>
<dbReference type="OrthoDB" id="9780884at2"/>
<dbReference type="InterPro" id="IPR004843">
    <property type="entry name" value="Calcineurin-like_PHP"/>
</dbReference>
<feature type="domain" description="Calcineurin-like phosphoesterase" evidence="3">
    <location>
        <begin position="51"/>
        <end position="232"/>
    </location>
</feature>
<proteinExistence type="predicted"/>
<dbReference type="GO" id="GO:0009245">
    <property type="term" value="P:lipid A biosynthetic process"/>
    <property type="evidence" value="ECO:0007669"/>
    <property type="project" value="TreeGrafter"/>
</dbReference>
<dbReference type="AlphaFoldDB" id="A0A2K9EWQ9"/>
<protein>
    <submittedName>
        <fullName evidence="4">Metallophosphoesterase</fullName>
    </submittedName>
</protein>
<dbReference type="PANTHER" id="PTHR31302:SF31">
    <property type="entry name" value="PHOSPHODIESTERASE YAEI"/>
    <property type="match status" value="1"/>
</dbReference>
<dbReference type="Gene3D" id="3.60.21.10">
    <property type="match status" value="1"/>
</dbReference>
<dbReference type="KEGG" id="paro:CUV01_10280"/>
<keyword evidence="5" id="KW-1185">Reference proteome</keyword>
<reference evidence="4 5" key="1">
    <citation type="submission" date="2017-12" db="EMBL/GenBank/DDBJ databases">
        <authorList>
            <person name="Hurst M.R.H."/>
        </authorList>
    </citation>
    <scope>NUCLEOTIDE SEQUENCE [LARGE SCALE GENOMIC DNA]</scope>
    <source>
        <strain evidence="4 5">BM15</strain>
    </source>
</reference>
<dbReference type="GO" id="GO:0008758">
    <property type="term" value="F:UDP-2,3-diacylglucosamine hydrolase activity"/>
    <property type="evidence" value="ECO:0007669"/>
    <property type="project" value="TreeGrafter"/>
</dbReference>
<dbReference type="InterPro" id="IPR051158">
    <property type="entry name" value="Metallophosphoesterase_sf"/>
</dbReference>
<dbReference type="GO" id="GO:0046872">
    <property type="term" value="F:metal ion binding"/>
    <property type="evidence" value="ECO:0007669"/>
    <property type="project" value="UniProtKB-KW"/>
</dbReference>
<accession>A0A2K9EWQ9</accession>
<evidence type="ECO:0000256" key="1">
    <source>
        <dbReference type="ARBA" id="ARBA00022723"/>
    </source>
</evidence>